<protein>
    <recommendedName>
        <fullName evidence="1">C2H2-type domain-containing protein</fullName>
    </recommendedName>
</protein>
<dbReference type="SUPFAM" id="SSF57667">
    <property type="entry name" value="beta-beta-alpha zinc fingers"/>
    <property type="match status" value="2"/>
</dbReference>
<feature type="domain" description="C2H2-type" evidence="1">
    <location>
        <begin position="51"/>
        <end position="73"/>
    </location>
</feature>
<dbReference type="PROSITE" id="PS00028">
    <property type="entry name" value="ZINC_FINGER_C2H2_1"/>
    <property type="match status" value="2"/>
</dbReference>
<dbReference type="SMART" id="SM00355">
    <property type="entry name" value="ZnF_C2H2"/>
    <property type="match status" value="2"/>
</dbReference>
<sequence>MDIAPDYSIELLSLISTMLSSERDTRPTATQVKQQLETIAVKLFASPSVQCRTCQSSFVSKKALLAHLKKTKHGRRAATTEEQIKISDSVAGDDAQITIRGAASGPVRHYYDDEQLDALDPSPCVVCNKSFNTKRQFFAHLGGGRHWRNAQYVKKRKAESQLSVDMGKGEDRLTKWIRKDMVRH</sequence>
<accession>A0A8K0RDN5</accession>
<evidence type="ECO:0000313" key="2">
    <source>
        <dbReference type="EMBL" id="KAH7092215.1"/>
    </source>
</evidence>
<name>A0A8K0RDN5_9PLEO</name>
<evidence type="ECO:0000259" key="1">
    <source>
        <dbReference type="PROSITE" id="PS00028"/>
    </source>
</evidence>
<dbReference type="EMBL" id="JAGMVJ010000003">
    <property type="protein sequence ID" value="KAH7092215.1"/>
    <property type="molecule type" value="Genomic_DNA"/>
</dbReference>
<dbReference type="InterPro" id="IPR041661">
    <property type="entry name" value="ZN622/Rei1/Reh1_Znf-C2H2"/>
</dbReference>
<gene>
    <name evidence="2" type="ORF">FB567DRAFT_516773</name>
</gene>
<keyword evidence="3" id="KW-1185">Reference proteome</keyword>
<dbReference type="Pfam" id="PF12874">
    <property type="entry name" value="zf-met"/>
    <property type="match status" value="1"/>
</dbReference>
<dbReference type="InterPro" id="IPR036236">
    <property type="entry name" value="Znf_C2H2_sf"/>
</dbReference>
<dbReference type="AlphaFoldDB" id="A0A8K0RDN5"/>
<evidence type="ECO:0000313" key="3">
    <source>
        <dbReference type="Proteomes" id="UP000813461"/>
    </source>
</evidence>
<dbReference type="Gene3D" id="3.30.160.60">
    <property type="entry name" value="Classic Zinc Finger"/>
    <property type="match status" value="1"/>
</dbReference>
<reference evidence="2" key="1">
    <citation type="journal article" date="2021" name="Nat. Commun.">
        <title>Genetic determinants of endophytism in the Arabidopsis root mycobiome.</title>
        <authorList>
            <person name="Mesny F."/>
            <person name="Miyauchi S."/>
            <person name="Thiergart T."/>
            <person name="Pickel B."/>
            <person name="Atanasova L."/>
            <person name="Karlsson M."/>
            <person name="Huettel B."/>
            <person name="Barry K.W."/>
            <person name="Haridas S."/>
            <person name="Chen C."/>
            <person name="Bauer D."/>
            <person name="Andreopoulos W."/>
            <person name="Pangilinan J."/>
            <person name="LaButti K."/>
            <person name="Riley R."/>
            <person name="Lipzen A."/>
            <person name="Clum A."/>
            <person name="Drula E."/>
            <person name="Henrissat B."/>
            <person name="Kohler A."/>
            <person name="Grigoriev I.V."/>
            <person name="Martin F.M."/>
            <person name="Hacquard S."/>
        </authorList>
    </citation>
    <scope>NUCLEOTIDE SEQUENCE</scope>
    <source>
        <strain evidence="2">MPI-SDFR-AT-0120</strain>
    </source>
</reference>
<organism evidence="2 3">
    <name type="scientific">Paraphoma chrysanthemicola</name>
    <dbReference type="NCBI Taxonomy" id="798071"/>
    <lineage>
        <taxon>Eukaryota</taxon>
        <taxon>Fungi</taxon>
        <taxon>Dikarya</taxon>
        <taxon>Ascomycota</taxon>
        <taxon>Pezizomycotina</taxon>
        <taxon>Dothideomycetes</taxon>
        <taxon>Pleosporomycetidae</taxon>
        <taxon>Pleosporales</taxon>
        <taxon>Pleosporineae</taxon>
        <taxon>Phaeosphaeriaceae</taxon>
        <taxon>Paraphoma</taxon>
    </lineage>
</organism>
<proteinExistence type="predicted"/>
<dbReference type="InterPro" id="IPR013087">
    <property type="entry name" value="Znf_C2H2_type"/>
</dbReference>
<comment type="caution">
    <text evidence="2">The sequence shown here is derived from an EMBL/GenBank/DDBJ whole genome shotgun (WGS) entry which is preliminary data.</text>
</comment>
<feature type="domain" description="C2H2-type" evidence="1">
    <location>
        <begin position="124"/>
        <end position="146"/>
    </location>
</feature>
<dbReference type="OrthoDB" id="310217at2759"/>
<dbReference type="Pfam" id="PF12756">
    <property type="entry name" value="zf-C2H2_2"/>
    <property type="match status" value="1"/>
</dbReference>
<dbReference type="Proteomes" id="UP000813461">
    <property type="component" value="Unassembled WGS sequence"/>
</dbReference>